<dbReference type="GO" id="GO:0032993">
    <property type="term" value="C:protein-DNA complex"/>
    <property type="evidence" value="ECO:0007669"/>
    <property type="project" value="TreeGrafter"/>
</dbReference>
<dbReference type="InterPro" id="IPR016032">
    <property type="entry name" value="Sig_transdc_resp-reg_C-effctor"/>
</dbReference>
<reference evidence="8" key="1">
    <citation type="journal article" date="2014" name="Int. J. Syst. Evol. Microbiol.">
        <title>Complete genome sequence of Corynebacterium casei LMG S-19264T (=DSM 44701T), isolated from a smear-ripened cheese.</title>
        <authorList>
            <consortium name="US DOE Joint Genome Institute (JGI-PGF)"/>
            <person name="Walter F."/>
            <person name="Albersmeier A."/>
            <person name="Kalinowski J."/>
            <person name="Ruckert C."/>
        </authorList>
    </citation>
    <scope>NUCLEOTIDE SEQUENCE</scope>
    <source>
        <strain evidence="8">CGMCC 1.15762</strain>
    </source>
</reference>
<keyword evidence="3" id="KW-0805">Transcription regulation</keyword>
<dbReference type="AlphaFoldDB" id="A0A8J2ZM83"/>
<feature type="DNA-binding region" description="OmpR/PhoB-type" evidence="6">
    <location>
        <begin position="121"/>
        <end position="219"/>
    </location>
</feature>
<dbReference type="EMBL" id="BMJV01000007">
    <property type="protein sequence ID" value="GGG80591.1"/>
    <property type="molecule type" value="Genomic_DNA"/>
</dbReference>
<dbReference type="InterPro" id="IPR001867">
    <property type="entry name" value="OmpR/PhoB-type_DNA-bd"/>
</dbReference>
<organism evidence="8 9">
    <name type="scientific">Salipiger pallidus</name>
    <dbReference type="NCBI Taxonomy" id="1775170"/>
    <lineage>
        <taxon>Bacteria</taxon>
        <taxon>Pseudomonadati</taxon>
        <taxon>Pseudomonadota</taxon>
        <taxon>Alphaproteobacteria</taxon>
        <taxon>Rhodobacterales</taxon>
        <taxon>Roseobacteraceae</taxon>
        <taxon>Salipiger</taxon>
    </lineage>
</organism>
<evidence type="ECO:0000256" key="4">
    <source>
        <dbReference type="ARBA" id="ARBA00023125"/>
    </source>
</evidence>
<dbReference type="RefSeq" id="WP_188791295.1">
    <property type="nucleotide sequence ID" value="NZ_BMJV01000007.1"/>
</dbReference>
<dbReference type="PANTHER" id="PTHR48111">
    <property type="entry name" value="REGULATOR OF RPOS"/>
    <property type="match status" value="1"/>
</dbReference>
<keyword evidence="5" id="KW-0804">Transcription</keyword>
<feature type="domain" description="OmpR/PhoB-type" evidence="7">
    <location>
        <begin position="121"/>
        <end position="219"/>
    </location>
</feature>
<dbReference type="GO" id="GO:0005829">
    <property type="term" value="C:cytosol"/>
    <property type="evidence" value="ECO:0007669"/>
    <property type="project" value="TreeGrafter"/>
</dbReference>
<keyword evidence="1" id="KW-0597">Phosphoprotein</keyword>
<dbReference type="GO" id="GO:0000976">
    <property type="term" value="F:transcription cis-regulatory region binding"/>
    <property type="evidence" value="ECO:0007669"/>
    <property type="project" value="TreeGrafter"/>
</dbReference>
<evidence type="ECO:0000313" key="9">
    <source>
        <dbReference type="Proteomes" id="UP000617145"/>
    </source>
</evidence>
<evidence type="ECO:0000256" key="2">
    <source>
        <dbReference type="ARBA" id="ARBA00023012"/>
    </source>
</evidence>
<dbReference type="SMART" id="SM00862">
    <property type="entry name" value="Trans_reg_C"/>
    <property type="match status" value="1"/>
</dbReference>
<dbReference type="InterPro" id="IPR036388">
    <property type="entry name" value="WH-like_DNA-bd_sf"/>
</dbReference>
<comment type="caution">
    <text evidence="8">The sequence shown here is derived from an EMBL/GenBank/DDBJ whole genome shotgun (WGS) entry which is preliminary data.</text>
</comment>
<dbReference type="CDD" id="cd00383">
    <property type="entry name" value="trans_reg_C"/>
    <property type="match status" value="1"/>
</dbReference>
<sequence>MRYLIAETSWKLVSLSKAIADTGTLVTRCEGTEDVEDYHKIGAHDGLIVDAAFIGRSTSLSRLRDLAPNKPICVLARKATPQQIAKWLMSGADTVIDEAAPLPEIIARIGAVARRTYHVPQPVLHCGPLRLDLEARRVHLGDVTLSLSPKLYEIIEFLALRAGALASREELLNHVYGFENEPAPRVFDVYMCNLRNHLSPVSDVLGIETVRGSGYRLEVSEGRVAARSGKGAMAAYRAA</sequence>
<name>A0A8J2ZM83_9RHOB</name>
<dbReference type="Proteomes" id="UP000617145">
    <property type="component" value="Unassembled WGS sequence"/>
</dbReference>
<dbReference type="Pfam" id="PF00486">
    <property type="entry name" value="Trans_reg_C"/>
    <property type="match status" value="1"/>
</dbReference>
<evidence type="ECO:0000259" key="7">
    <source>
        <dbReference type="PROSITE" id="PS51755"/>
    </source>
</evidence>
<evidence type="ECO:0000313" key="8">
    <source>
        <dbReference type="EMBL" id="GGG80591.1"/>
    </source>
</evidence>
<evidence type="ECO:0000256" key="5">
    <source>
        <dbReference type="ARBA" id="ARBA00023163"/>
    </source>
</evidence>
<protein>
    <submittedName>
        <fullName evidence="8">DNA-binding response regulator</fullName>
    </submittedName>
</protein>
<proteinExistence type="predicted"/>
<accession>A0A8J2ZM83</accession>
<dbReference type="PROSITE" id="PS51755">
    <property type="entry name" value="OMPR_PHOB"/>
    <property type="match status" value="1"/>
</dbReference>
<dbReference type="GO" id="GO:0006355">
    <property type="term" value="P:regulation of DNA-templated transcription"/>
    <property type="evidence" value="ECO:0007669"/>
    <property type="project" value="InterPro"/>
</dbReference>
<dbReference type="GO" id="GO:0000156">
    <property type="term" value="F:phosphorelay response regulator activity"/>
    <property type="evidence" value="ECO:0007669"/>
    <property type="project" value="TreeGrafter"/>
</dbReference>
<dbReference type="InterPro" id="IPR039420">
    <property type="entry name" value="WalR-like"/>
</dbReference>
<evidence type="ECO:0000256" key="3">
    <source>
        <dbReference type="ARBA" id="ARBA00023015"/>
    </source>
</evidence>
<keyword evidence="9" id="KW-1185">Reference proteome</keyword>
<evidence type="ECO:0000256" key="1">
    <source>
        <dbReference type="ARBA" id="ARBA00022553"/>
    </source>
</evidence>
<dbReference type="Gene3D" id="1.10.10.10">
    <property type="entry name" value="Winged helix-like DNA-binding domain superfamily/Winged helix DNA-binding domain"/>
    <property type="match status" value="1"/>
</dbReference>
<reference evidence="8" key="2">
    <citation type="submission" date="2020-09" db="EMBL/GenBank/DDBJ databases">
        <authorList>
            <person name="Sun Q."/>
            <person name="Zhou Y."/>
        </authorList>
    </citation>
    <scope>NUCLEOTIDE SEQUENCE</scope>
    <source>
        <strain evidence="8">CGMCC 1.15762</strain>
    </source>
</reference>
<keyword evidence="2" id="KW-0902">Two-component regulatory system</keyword>
<dbReference type="PANTHER" id="PTHR48111:SF22">
    <property type="entry name" value="REGULATOR OF RPOS"/>
    <property type="match status" value="1"/>
</dbReference>
<dbReference type="SUPFAM" id="SSF46894">
    <property type="entry name" value="C-terminal effector domain of the bipartite response regulators"/>
    <property type="match status" value="1"/>
</dbReference>
<keyword evidence="4 6" id="KW-0238">DNA-binding</keyword>
<evidence type="ECO:0000256" key="6">
    <source>
        <dbReference type="PROSITE-ProRule" id="PRU01091"/>
    </source>
</evidence>
<gene>
    <name evidence="8" type="ORF">GCM10011415_32460</name>
</gene>